<dbReference type="OMA" id="VQRDIKH"/>
<dbReference type="SUPFAM" id="SSF100934">
    <property type="entry name" value="Heat shock protein 70kD (HSP70), C-terminal subdomain"/>
    <property type="match status" value="1"/>
</dbReference>
<evidence type="ECO:0000313" key="20">
    <source>
        <dbReference type="Proteomes" id="UP000038830"/>
    </source>
</evidence>
<dbReference type="InterPro" id="IPR029048">
    <property type="entry name" value="HSP70_C_sf"/>
</dbReference>
<dbReference type="Gene3D" id="1.20.1270.10">
    <property type="match status" value="1"/>
</dbReference>
<evidence type="ECO:0000256" key="15">
    <source>
        <dbReference type="RuleBase" id="RU003322"/>
    </source>
</evidence>
<dbReference type="GO" id="GO:0005524">
    <property type="term" value="F:ATP binding"/>
    <property type="evidence" value="ECO:0007669"/>
    <property type="project" value="UniProtKB-KW"/>
</dbReference>
<keyword evidence="10 15" id="KW-0067">ATP-binding</keyword>
<dbReference type="Gene3D" id="3.90.640.10">
    <property type="entry name" value="Actin, Chain A, domain 4"/>
    <property type="match status" value="1"/>
</dbReference>
<dbReference type="PROSITE" id="PS01036">
    <property type="entry name" value="HSP70_3"/>
    <property type="match status" value="1"/>
</dbReference>
<dbReference type="InterPro" id="IPR043129">
    <property type="entry name" value="ATPase_NBD"/>
</dbReference>
<keyword evidence="8" id="KW-0378">Hydrolase</keyword>
<organism evidence="18 20">
    <name type="scientific">Cyberlindnera jadinii (strain ATCC 18201 / CBS 1600 / BCRC 20928 / JCM 3617 / NBRC 0987 / NRRL Y-1542)</name>
    <name type="common">Torula yeast</name>
    <name type="synonym">Candida utilis</name>
    <dbReference type="NCBI Taxonomy" id="983966"/>
    <lineage>
        <taxon>Eukaryota</taxon>
        <taxon>Fungi</taxon>
        <taxon>Dikarya</taxon>
        <taxon>Ascomycota</taxon>
        <taxon>Saccharomycotina</taxon>
        <taxon>Saccharomycetes</taxon>
        <taxon>Phaffomycetales</taxon>
        <taxon>Phaffomycetaceae</taxon>
        <taxon>Cyberlindnera</taxon>
    </lineage>
</organism>
<name>A0A0H5C094_CYBJN</name>
<evidence type="ECO:0000256" key="2">
    <source>
        <dbReference type="ARBA" id="ARBA00004319"/>
    </source>
</evidence>
<dbReference type="FunFam" id="1.20.1270.10:FF:000009">
    <property type="entry name" value="DnaK-type molecular chaperone BiP"/>
    <property type="match status" value="1"/>
</dbReference>
<keyword evidence="6 17" id="KW-0732">Signal</keyword>
<feature type="signal peptide" evidence="17">
    <location>
        <begin position="1"/>
        <end position="32"/>
    </location>
</feature>
<dbReference type="PROSITE" id="PS00297">
    <property type="entry name" value="HSP70_1"/>
    <property type="match status" value="1"/>
</dbReference>
<feature type="region of interest" description="Disordered" evidence="16">
    <location>
        <begin position="648"/>
        <end position="673"/>
    </location>
</feature>
<proteinExistence type="inferred from homology"/>
<dbReference type="PROSITE" id="PS00329">
    <property type="entry name" value="HSP70_2"/>
    <property type="match status" value="1"/>
</dbReference>
<evidence type="ECO:0000313" key="18">
    <source>
        <dbReference type="EMBL" id="CEP21056.1"/>
    </source>
</evidence>
<evidence type="ECO:0000256" key="11">
    <source>
        <dbReference type="ARBA" id="ARBA00023016"/>
    </source>
</evidence>
<dbReference type="FunFam" id="3.90.640.10:FF:000002">
    <property type="entry name" value="Heat shock 70 kDa"/>
    <property type="match status" value="1"/>
</dbReference>
<reference evidence="19 21" key="3">
    <citation type="journal article" date="2016" name="Proc. Natl. Acad. Sci. U.S.A.">
        <title>Comparative genomics of biotechnologically important yeasts.</title>
        <authorList>
            <person name="Riley R."/>
            <person name="Haridas S."/>
            <person name="Wolfe K.H."/>
            <person name="Lopes M.R."/>
            <person name="Hittinger C.T."/>
            <person name="Goeker M."/>
            <person name="Salamov A.A."/>
            <person name="Wisecaver J.H."/>
            <person name="Long T.M."/>
            <person name="Calvey C.H."/>
            <person name="Aerts A.L."/>
            <person name="Barry K.W."/>
            <person name="Choi C."/>
            <person name="Clum A."/>
            <person name="Coughlan A.Y."/>
            <person name="Deshpande S."/>
            <person name="Douglass A.P."/>
            <person name="Hanson S.J."/>
            <person name="Klenk H.-P."/>
            <person name="LaButti K.M."/>
            <person name="Lapidus A."/>
            <person name="Lindquist E.A."/>
            <person name="Lipzen A.M."/>
            <person name="Meier-Kolthoff J.P."/>
            <person name="Ohm R.A."/>
            <person name="Otillar R.P."/>
            <person name="Pangilinan J.L."/>
            <person name="Peng Y."/>
            <person name="Rokas A."/>
            <person name="Rosa C.A."/>
            <person name="Scheuner C."/>
            <person name="Sibirny A.A."/>
            <person name="Slot J.C."/>
            <person name="Stielow J.B."/>
            <person name="Sun H."/>
            <person name="Kurtzman C.P."/>
            <person name="Blackwell M."/>
            <person name="Grigoriev I.V."/>
            <person name="Jeffries T.W."/>
        </authorList>
    </citation>
    <scope>NUCLEOTIDE SEQUENCE [LARGE SCALE GENOMIC DNA]</scope>
    <source>
        <strain evidence="21">ATCC 18201 / CBS 1600 / BCRC 20928 / JCM 3617 / NBRC 0987 / NRRL Y-1542</strain>
        <strain evidence="19">NRRL Y-1542</strain>
    </source>
</reference>
<dbReference type="EMBL" id="KV453925">
    <property type="protein sequence ID" value="ODV76418.1"/>
    <property type="molecule type" value="Genomic_DNA"/>
</dbReference>
<evidence type="ECO:0000256" key="5">
    <source>
        <dbReference type="ARBA" id="ARBA00019933"/>
    </source>
</evidence>
<dbReference type="PANTHER" id="PTHR19375">
    <property type="entry name" value="HEAT SHOCK PROTEIN 70KDA"/>
    <property type="match status" value="1"/>
</dbReference>
<dbReference type="FunFam" id="3.30.30.30:FF:000002">
    <property type="entry name" value="Heat shock 70 kDa protein 4"/>
    <property type="match status" value="1"/>
</dbReference>
<dbReference type="OrthoDB" id="2401965at2759"/>
<gene>
    <name evidence="18" type="primary">bip</name>
    <name evidence="18" type="ORF">BN1211_1063</name>
    <name evidence="19" type="ORF">CYBJADRAFT_165698</name>
</gene>
<dbReference type="STRING" id="983966.A0A0H5C094"/>
<evidence type="ECO:0000256" key="16">
    <source>
        <dbReference type="SAM" id="MobiDB-lite"/>
    </source>
</evidence>
<dbReference type="Proteomes" id="UP000038830">
    <property type="component" value="Unassembled WGS sequence"/>
</dbReference>
<dbReference type="CDD" id="cd10241">
    <property type="entry name" value="ASKHA_NBD_HSP70_BiP"/>
    <property type="match status" value="1"/>
</dbReference>
<accession>A0A1E4SAB5</accession>
<feature type="chain" id="PRO_5040667247" description="Endoplasmic reticulum chaperone BIP" evidence="17">
    <location>
        <begin position="33"/>
        <end position="673"/>
    </location>
</feature>
<dbReference type="Pfam" id="PF00012">
    <property type="entry name" value="HSP70"/>
    <property type="match status" value="1"/>
</dbReference>
<dbReference type="GO" id="GO:0016787">
    <property type="term" value="F:hydrolase activity"/>
    <property type="evidence" value="ECO:0007669"/>
    <property type="project" value="UniProtKB-KW"/>
</dbReference>
<comment type="subcellular location">
    <subcellularLocation>
        <location evidence="2">Endoplasmic reticulum lumen</location>
    </subcellularLocation>
</comment>
<evidence type="ECO:0000256" key="7">
    <source>
        <dbReference type="ARBA" id="ARBA00022741"/>
    </source>
</evidence>
<comment type="similarity">
    <text evidence="3 15">Belongs to the heat shock protein 70 family.</text>
</comment>
<evidence type="ECO:0000256" key="17">
    <source>
        <dbReference type="SAM" id="SignalP"/>
    </source>
</evidence>
<comment type="function">
    <text evidence="1">Probably plays a role in facilitating the assembly of multimeric protein complexes inside the ER. Is required for secretory polypeptide translocation. May physically associate with SEC63 protein in the endoplasmic reticulum and this interaction may be regulated by ATP hydrolysis.</text>
</comment>
<feature type="compositionally biased region" description="Acidic residues" evidence="16">
    <location>
        <begin position="655"/>
        <end position="673"/>
    </location>
</feature>
<dbReference type="EMBL" id="CDQK01000001">
    <property type="protein sequence ID" value="CEP21056.1"/>
    <property type="molecule type" value="Genomic_DNA"/>
</dbReference>
<dbReference type="InterPro" id="IPR042050">
    <property type="entry name" value="BIP_NBD"/>
</dbReference>
<dbReference type="FunFam" id="3.30.420.40:FF:000026">
    <property type="entry name" value="Heat shock protein 70"/>
    <property type="match status" value="1"/>
</dbReference>
<evidence type="ECO:0000256" key="14">
    <source>
        <dbReference type="ARBA" id="ARBA00069311"/>
    </source>
</evidence>
<dbReference type="NCBIfam" id="NF001413">
    <property type="entry name" value="PRK00290.1"/>
    <property type="match status" value="1"/>
</dbReference>
<dbReference type="Proteomes" id="UP000094389">
    <property type="component" value="Unassembled WGS sequence"/>
</dbReference>
<dbReference type="Gene3D" id="3.30.420.40">
    <property type="match status" value="2"/>
</dbReference>
<dbReference type="SUPFAM" id="SSF100920">
    <property type="entry name" value="Heat shock protein 70kD (HSP70), peptide-binding domain"/>
    <property type="match status" value="1"/>
</dbReference>
<dbReference type="FunFam" id="3.30.420.40:FF:000172">
    <property type="entry name" value="Heat shock 70 kDa protein"/>
    <property type="match status" value="1"/>
</dbReference>
<dbReference type="PRINTS" id="PR00301">
    <property type="entry name" value="HEATSHOCK70"/>
</dbReference>
<dbReference type="GO" id="GO:0140662">
    <property type="term" value="F:ATP-dependent protein folding chaperone"/>
    <property type="evidence" value="ECO:0007669"/>
    <property type="project" value="InterPro"/>
</dbReference>
<dbReference type="InterPro" id="IPR013126">
    <property type="entry name" value="Hsp_70_fam"/>
</dbReference>
<evidence type="ECO:0000256" key="10">
    <source>
        <dbReference type="ARBA" id="ARBA00022840"/>
    </source>
</evidence>
<dbReference type="EC" id="3.6.4.10" evidence="4"/>
<keyword evidence="9" id="KW-0256">Endoplasmic reticulum</keyword>
<keyword evidence="11 19" id="KW-0346">Stress response</keyword>
<dbReference type="FunFam" id="2.60.34.10:FF:000002">
    <property type="entry name" value="Heat shock 70 kDa"/>
    <property type="match status" value="1"/>
</dbReference>
<evidence type="ECO:0000256" key="6">
    <source>
        <dbReference type="ARBA" id="ARBA00022729"/>
    </source>
</evidence>
<evidence type="ECO:0000256" key="13">
    <source>
        <dbReference type="ARBA" id="ARBA00048056"/>
    </source>
</evidence>
<evidence type="ECO:0000256" key="9">
    <source>
        <dbReference type="ARBA" id="ARBA00022824"/>
    </source>
</evidence>
<keyword evidence="7 15" id="KW-0547">Nucleotide-binding</keyword>
<evidence type="ECO:0000256" key="3">
    <source>
        <dbReference type="ARBA" id="ARBA00007381"/>
    </source>
</evidence>
<keyword evidence="21" id="KW-1185">Reference proteome</keyword>
<comment type="catalytic activity">
    <reaction evidence="13">
        <text>ATP + H2O = ADP + phosphate + H(+)</text>
        <dbReference type="Rhea" id="RHEA:13065"/>
        <dbReference type="ChEBI" id="CHEBI:15377"/>
        <dbReference type="ChEBI" id="CHEBI:15378"/>
        <dbReference type="ChEBI" id="CHEBI:30616"/>
        <dbReference type="ChEBI" id="CHEBI:43474"/>
        <dbReference type="ChEBI" id="CHEBI:456216"/>
        <dbReference type="EC" id="3.6.4.10"/>
    </reaction>
</comment>
<sequence length="673" mass="73441">MLKNRVIFPAVLFYALVLVLGPLFQSSSFAVAAPENDTENYGTVIGIDLGTTYSCVAVMRNGKTEILANEQGNRITPSYVAFTNEERLIGDAAKNQAAANPRNTVFDIKRLIGLKYSDSTVQKELKHLPYKVVDRNGQPAVEVEFGGEDKVFTPEEISAMILGKMKQIAEDYLGKPVTHAVVTVPAYFNDAQKQATKDAGAIAGLNVLRIVNEPTAAAIAYGLDKDDGEHQIIVYDLGGGTFDVSLLSIENGVFEVLATSGDTHLGGEDFDFRVVRHLQKVFKKKHNIDISENTKATAKLKREVEKAKRTLSSQISTRVEIDSFVDGIDFSETLTRAKFEELNINLFKKTLKPVEQVLKDAGVKKSEVDDVVLVGGSTRIPKIQELLESYFDGKKVSKSINPDEAVAYGAAVQAGVLSGEEGVDDIVLLDVNPLTLGIETSGGVMTALIKRNTPIPTKKSQIFSTAVDNQPTVLIQVYEGERAMAKDNNLLGKFELTNIPAAPRGVPQIEVTFGLDANGLITVSAVDKGTGKAESITIKNERGRLSQDEIDRMVEDAEKYAAQDAAFKNKIEAKVKLENYASALKNQLNDESSLGGKLDEDDKETLSDAVSDVLEWLDDNDEASAEEFDEKYESLSKIAQPITSKLYGAAGADEFGNDEDEDEDDDDYFHDEL</sequence>
<reference evidence="20" key="2">
    <citation type="journal article" date="2015" name="J. Biotechnol.">
        <title>The structure of the Cyberlindnera jadinii genome and its relation to Candida utilis analyzed by the occurrence of single nucleotide polymorphisms.</title>
        <authorList>
            <person name="Rupp O."/>
            <person name="Brinkrolf K."/>
            <person name="Buerth C."/>
            <person name="Kunigo M."/>
            <person name="Schneider J."/>
            <person name="Jaenicke S."/>
            <person name="Goesmann A."/>
            <person name="Puehler A."/>
            <person name="Jaeger K.-E."/>
            <person name="Ernst J.F."/>
        </authorList>
    </citation>
    <scope>NUCLEOTIDE SEQUENCE [LARGE SCALE GENOMIC DNA]</scope>
    <source>
        <strain evidence="20">ATCC 18201 / CBS 1600 / BCRC 20928 / JCM 3617 / NBRC 0987 / NRRL Y-1542</strain>
    </source>
</reference>
<evidence type="ECO:0000256" key="8">
    <source>
        <dbReference type="ARBA" id="ARBA00022801"/>
    </source>
</evidence>
<evidence type="ECO:0000256" key="1">
    <source>
        <dbReference type="ARBA" id="ARBA00002226"/>
    </source>
</evidence>
<dbReference type="GO" id="GO:0005788">
    <property type="term" value="C:endoplasmic reticulum lumen"/>
    <property type="evidence" value="ECO:0007669"/>
    <property type="project" value="UniProtKB-SubCell"/>
</dbReference>
<accession>A0A0H5C094</accession>
<dbReference type="AlphaFoldDB" id="A0A0H5C094"/>
<protein>
    <recommendedName>
        <fullName evidence="14">Endoplasmic reticulum chaperone BIP</fullName>
        <ecNumber evidence="4">3.6.4.10</ecNumber>
    </recommendedName>
    <alternativeName>
        <fullName evidence="5">Endoplasmic reticulum chaperone BiP</fullName>
    </alternativeName>
    <alternativeName>
        <fullName evidence="12">Immunoglobulin heavy chain-binding protein homolog</fullName>
    </alternativeName>
</protein>
<dbReference type="Gene3D" id="3.30.30.30">
    <property type="match status" value="1"/>
</dbReference>
<dbReference type="InterPro" id="IPR018181">
    <property type="entry name" value="Heat_shock_70_CS"/>
</dbReference>
<evidence type="ECO:0000313" key="21">
    <source>
        <dbReference type="Proteomes" id="UP000094389"/>
    </source>
</evidence>
<dbReference type="SUPFAM" id="SSF53067">
    <property type="entry name" value="Actin-like ATPase domain"/>
    <property type="match status" value="2"/>
</dbReference>
<dbReference type="Gene3D" id="2.60.34.10">
    <property type="entry name" value="Substrate Binding Domain Of DNAk, Chain A, domain 1"/>
    <property type="match status" value="1"/>
</dbReference>
<reference evidence="18" key="1">
    <citation type="submission" date="2014-12" db="EMBL/GenBank/DDBJ databases">
        <authorList>
            <person name="Jaenicke S."/>
        </authorList>
    </citation>
    <scope>NUCLEOTIDE SEQUENCE [LARGE SCALE GENOMIC DNA]</scope>
    <source>
        <strain evidence="18">CBS1600</strain>
    </source>
</reference>
<evidence type="ECO:0000256" key="12">
    <source>
        <dbReference type="ARBA" id="ARBA00031728"/>
    </source>
</evidence>
<evidence type="ECO:0000313" key="19">
    <source>
        <dbReference type="EMBL" id="ODV76418.1"/>
    </source>
</evidence>
<dbReference type="InterPro" id="IPR029047">
    <property type="entry name" value="HSP70_peptide-bd_sf"/>
</dbReference>
<evidence type="ECO:0000256" key="4">
    <source>
        <dbReference type="ARBA" id="ARBA00012554"/>
    </source>
</evidence>